<feature type="transmembrane region" description="Helical" evidence="1">
    <location>
        <begin position="27"/>
        <end position="46"/>
    </location>
</feature>
<keyword evidence="1" id="KW-0472">Membrane</keyword>
<keyword evidence="1" id="KW-0812">Transmembrane</keyword>
<keyword evidence="1" id="KW-1133">Transmembrane helix</keyword>
<evidence type="ECO:0000256" key="1">
    <source>
        <dbReference type="SAM" id="Phobius"/>
    </source>
</evidence>
<name>A0ABN2N243_9MICO</name>
<feature type="transmembrane region" description="Helical" evidence="1">
    <location>
        <begin position="58"/>
        <end position="79"/>
    </location>
</feature>
<reference evidence="2 3" key="1">
    <citation type="journal article" date="2019" name="Int. J. Syst. Evol. Microbiol.">
        <title>The Global Catalogue of Microorganisms (GCM) 10K type strain sequencing project: providing services to taxonomists for standard genome sequencing and annotation.</title>
        <authorList>
            <consortium name="The Broad Institute Genomics Platform"/>
            <consortium name="The Broad Institute Genome Sequencing Center for Infectious Disease"/>
            <person name="Wu L."/>
            <person name="Ma J."/>
        </authorList>
    </citation>
    <scope>NUCLEOTIDE SEQUENCE [LARGE SCALE GENOMIC DNA]</scope>
    <source>
        <strain evidence="2 3">JCM 14326</strain>
    </source>
</reference>
<proteinExistence type="predicted"/>
<dbReference type="EMBL" id="BAAANL010000001">
    <property type="protein sequence ID" value="GAA1848621.1"/>
    <property type="molecule type" value="Genomic_DNA"/>
</dbReference>
<feature type="transmembrane region" description="Helical" evidence="1">
    <location>
        <begin position="146"/>
        <end position="172"/>
    </location>
</feature>
<organism evidence="2 3">
    <name type="scientific">Myceligenerans crystallogenes</name>
    <dbReference type="NCBI Taxonomy" id="316335"/>
    <lineage>
        <taxon>Bacteria</taxon>
        <taxon>Bacillati</taxon>
        <taxon>Actinomycetota</taxon>
        <taxon>Actinomycetes</taxon>
        <taxon>Micrococcales</taxon>
        <taxon>Promicromonosporaceae</taxon>
        <taxon>Myceligenerans</taxon>
    </lineage>
</organism>
<sequence length="248" mass="25811">MSGEGGDSAASAKEFGEGPLARVTNVVYWYLVTGLLMVVAALPGAVPMQFLESSPGNAPVLALCLAPLGPAFAAGLYGLRDRRRSEGLTPARSFFRGYRLNWSDALWMTLPGLVYVAIGGLGAGVVGDGGALAGSGVGIITAVPGVYLGLLIVLGVAVVLWTMHALVIVSFFSFRVRDVARLAAYYLFAQWRVTLGGLLLVVVAGLVLLTAGDIVVGALGVVWSAAVLWNHAALVSDVEKRFVRPGDV</sequence>
<dbReference type="Proteomes" id="UP001501094">
    <property type="component" value="Unassembled WGS sequence"/>
</dbReference>
<gene>
    <name evidence="2" type="ORF">GCM10009751_00920</name>
</gene>
<evidence type="ECO:0000313" key="3">
    <source>
        <dbReference type="Proteomes" id="UP001501094"/>
    </source>
</evidence>
<feature type="transmembrane region" description="Helical" evidence="1">
    <location>
        <begin position="105"/>
        <end position="126"/>
    </location>
</feature>
<accession>A0ABN2N243</accession>
<keyword evidence="3" id="KW-1185">Reference proteome</keyword>
<feature type="transmembrane region" description="Helical" evidence="1">
    <location>
        <begin position="184"/>
        <end position="208"/>
    </location>
</feature>
<evidence type="ECO:0000313" key="2">
    <source>
        <dbReference type="EMBL" id="GAA1848621.1"/>
    </source>
</evidence>
<comment type="caution">
    <text evidence="2">The sequence shown here is derived from an EMBL/GenBank/DDBJ whole genome shotgun (WGS) entry which is preliminary data.</text>
</comment>
<protein>
    <submittedName>
        <fullName evidence="2">DUF624 domain-containing protein</fullName>
    </submittedName>
</protein>
<dbReference type="RefSeq" id="WP_344098699.1">
    <property type="nucleotide sequence ID" value="NZ_BAAANL010000001.1"/>
</dbReference>
<feature type="transmembrane region" description="Helical" evidence="1">
    <location>
        <begin position="214"/>
        <end position="235"/>
    </location>
</feature>